<feature type="coiled-coil region" evidence="6">
    <location>
        <begin position="167"/>
        <end position="208"/>
    </location>
</feature>
<dbReference type="InterPro" id="IPR003856">
    <property type="entry name" value="LPS_length_determ_N"/>
</dbReference>
<dbReference type="RefSeq" id="WP_091712723.1">
    <property type="nucleotide sequence ID" value="NZ_FOSH01000006.1"/>
</dbReference>
<dbReference type="GO" id="GO:0005886">
    <property type="term" value="C:plasma membrane"/>
    <property type="evidence" value="ECO:0007669"/>
    <property type="project" value="UniProtKB-SubCell"/>
</dbReference>
<proteinExistence type="predicted"/>
<dbReference type="InterPro" id="IPR050445">
    <property type="entry name" value="Bact_polysacc_biosynth/exp"/>
</dbReference>
<dbReference type="PANTHER" id="PTHR32309">
    <property type="entry name" value="TYROSINE-PROTEIN KINASE"/>
    <property type="match status" value="1"/>
</dbReference>
<keyword evidence="4 7" id="KW-1133">Transmembrane helix</keyword>
<dbReference type="OrthoDB" id="9795292at2"/>
<dbReference type="STRING" id="45496.SAMN04488079_106149"/>
<keyword evidence="3 7" id="KW-0812">Transmembrane</keyword>
<feature type="domain" description="Polysaccharide chain length determinant N-terminal" evidence="8">
    <location>
        <begin position="8"/>
        <end position="83"/>
    </location>
</feature>
<keyword evidence="10" id="KW-1185">Reference proteome</keyword>
<dbReference type="Gene3D" id="1.10.287.1490">
    <property type="match status" value="1"/>
</dbReference>
<keyword evidence="5 7" id="KW-0472">Membrane</keyword>
<organism evidence="9 10">
    <name type="scientific">Methylophaga sulfidovorans</name>
    <dbReference type="NCBI Taxonomy" id="45496"/>
    <lineage>
        <taxon>Bacteria</taxon>
        <taxon>Pseudomonadati</taxon>
        <taxon>Pseudomonadota</taxon>
        <taxon>Gammaproteobacteria</taxon>
        <taxon>Thiotrichales</taxon>
        <taxon>Piscirickettsiaceae</taxon>
        <taxon>Methylophaga</taxon>
    </lineage>
</organism>
<dbReference type="GO" id="GO:0004713">
    <property type="term" value="F:protein tyrosine kinase activity"/>
    <property type="evidence" value="ECO:0007669"/>
    <property type="project" value="TreeGrafter"/>
</dbReference>
<feature type="coiled-coil region" evidence="6">
    <location>
        <begin position="320"/>
        <end position="448"/>
    </location>
</feature>
<evidence type="ECO:0000256" key="3">
    <source>
        <dbReference type="ARBA" id="ARBA00022692"/>
    </source>
</evidence>
<gene>
    <name evidence="9" type="ORF">SAMN04488079_106149</name>
</gene>
<dbReference type="Pfam" id="PF02706">
    <property type="entry name" value="Wzz"/>
    <property type="match status" value="1"/>
</dbReference>
<evidence type="ECO:0000256" key="6">
    <source>
        <dbReference type="SAM" id="Coils"/>
    </source>
</evidence>
<dbReference type="EMBL" id="FOSH01000006">
    <property type="protein sequence ID" value="SFK20619.1"/>
    <property type="molecule type" value="Genomic_DNA"/>
</dbReference>
<keyword evidence="6" id="KW-0175">Coiled coil</keyword>
<feature type="transmembrane region" description="Helical" evidence="7">
    <location>
        <begin position="487"/>
        <end position="506"/>
    </location>
</feature>
<dbReference type="AlphaFoldDB" id="A0A1I3XMM9"/>
<feature type="transmembrane region" description="Helical" evidence="7">
    <location>
        <begin position="20"/>
        <end position="40"/>
    </location>
</feature>
<evidence type="ECO:0000256" key="5">
    <source>
        <dbReference type="ARBA" id="ARBA00023136"/>
    </source>
</evidence>
<evidence type="ECO:0000256" key="2">
    <source>
        <dbReference type="ARBA" id="ARBA00022475"/>
    </source>
</evidence>
<evidence type="ECO:0000313" key="9">
    <source>
        <dbReference type="EMBL" id="SFK20619.1"/>
    </source>
</evidence>
<dbReference type="PANTHER" id="PTHR32309:SF13">
    <property type="entry name" value="FERRIC ENTEROBACTIN TRANSPORT PROTEIN FEPE"/>
    <property type="match status" value="1"/>
</dbReference>
<evidence type="ECO:0000256" key="1">
    <source>
        <dbReference type="ARBA" id="ARBA00004651"/>
    </source>
</evidence>
<evidence type="ECO:0000256" key="7">
    <source>
        <dbReference type="SAM" id="Phobius"/>
    </source>
</evidence>
<name>A0A1I3XMM9_9GAMM</name>
<feature type="transmembrane region" description="Helical" evidence="7">
    <location>
        <begin position="550"/>
        <end position="570"/>
    </location>
</feature>
<keyword evidence="2" id="KW-1003">Cell membrane</keyword>
<evidence type="ECO:0000256" key="4">
    <source>
        <dbReference type="ARBA" id="ARBA00022989"/>
    </source>
</evidence>
<evidence type="ECO:0000313" key="10">
    <source>
        <dbReference type="Proteomes" id="UP000198924"/>
    </source>
</evidence>
<dbReference type="Proteomes" id="UP000198924">
    <property type="component" value="Unassembled WGS sequence"/>
</dbReference>
<protein>
    <submittedName>
        <fullName evidence="9">Uncharacterized protein involved in exopolysaccharide biosynthesis</fullName>
    </submittedName>
</protein>
<evidence type="ECO:0000259" key="8">
    <source>
        <dbReference type="Pfam" id="PF02706"/>
    </source>
</evidence>
<reference evidence="10" key="1">
    <citation type="submission" date="2016-10" db="EMBL/GenBank/DDBJ databases">
        <authorList>
            <person name="Varghese N."/>
            <person name="Submissions S."/>
        </authorList>
    </citation>
    <scope>NUCLEOTIDE SEQUENCE [LARGE SCALE GENOMIC DNA]</scope>
    <source>
        <strain evidence="10">DSM 11578</strain>
    </source>
</reference>
<accession>A0A1I3XMM9</accession>
<sequence>MEEEVKGLGDYLNILWRRKVWIIVPAVLLAIATVVVVFSLPATYKSQGTILIESQEIPNDLVRSTVTSYADQRIEVIKQRLMTTSRVMEMVRKYDLYRTERQKMAATSTIVELFKSNVSVDLVQANVTDPVSGRAKRASIAFTVSFMDKSPQKAQQVANELVTEFLNENVKARTDRAAETKDFLKEEGDKFQAKVRELEKQIAEFKDRYSGSLPELLQYNLSMIERLGDEQNTNQNEILLLKDQITTLSLQLSTIPMYLPLGVTASTGNETSTSEVRLEQLRIEYSTLLSKYEPTHPDVVRVKRQIDALEKELGVTGNDAQVIQAELDQAKTELNTLSEKYADNHPDIKAQKNKIAGLEKRLENADSQPAETTTSSERLNPAYVQLKSKIDSTENEVSRLRVRQEEIKTKLAEFERRVSETYQVQRAYDELTRDHENTVAKYRELRAKQLQAELAQNLESENKGESFTLIEPPAVPSKAEKPNRPKLLVLGLGASMGAGLGLALLVEMFFGGVRGYTQVAHIVGKSPLVVIPVITTTRELARRKTLRNRWIIIAILLAIASVIAVHFYVINLEVLWYRLMRKVSLL</sequence>
<comment type="subcellular location">
    <subcellularLocation>
        <location evidence="1">Cell membrane</location>
        <topology evidence="1">Multi-pass membrane protein</topology>
    </subcellularLocation>
</comment>
<dbReference type="SUPFAM" id="SSF57997">
    <property type="entry name" value="Tropomyosin"/>
    <property type="match status" value="1"/>
</dbReference>